<feature type="domain" description="Carrier" evidence="4">
    <location>
        <begin position="2197"/>
        <end position="2271"/>
    </location>
</feature>
<proteinExistence type="predicted"/>
<dbReference type="RefSeq" id="WP_200245626.1">
    <property type="nucleotide sequence ID" value="NZ_JAENHK010000010.1"/>
</dbReference>
<dbReference type="InterPro" id="IPR010060">
    <property type="entry name" value="NRPS_synth"/>
</dbReference>
<dbReference type="InterPro" id="IPR020845">
    <property type="entry name" value="AMP-binding_CS"/>
</dbReference>
<dbReference type="Gene3D" id="3.30.300.30">
    <property type="match status" value="4"/>
</dbReference>
<dbReference type="SMART" id="SM00823">
    <property type="entry name" value="PKS_PP"/>
    <property type="match status" value="4"/>
</dbReference>
<dbReference type="Gene3D" id="3.40.50.12780">
    <property type="entry name" value="N-terminal domain of ligase-like"/>
    <property type="match status" value="1"/>
</dbReference>
<protein>
    <submittedName>
        <fullName evidence="5">Amino acid adenylation domain-containing protein</fullName>
    </submittedName>
</protein>
<dbReference type="PROSITE" id="PS00012">
    <property type="entry name" value="PHOSPHOPANTETHEINE"/>
    <property type="match status" value="1"/>
</dbReference>
<evidence type="ECO:0000256" key="2">
    <source>
        <dbReference type="ARBA" id="ARBA00022450"/>
    </source>
</evidence>
<dbReference type="NCBIfam" id="NF003417">
    <property type="entry name" value="PRK04813.1"/>
    <property type="match status" value="4"/>
</dbReference>
<feature type="domain" description="Carrier" evidence="4">
    <location>
        <begin position="5186"/>
        <end position="5263"/>
    </location>
</feature>
<dbReference type="Gene3D" id="1.10.1200.10">
    <property type="entry name" value="ACP-like"/>
    <property type="match status" value="4"/>
</dbReference>
<dbReference type="NCBIfam" id="TIGR01720">
    <property type="entry name" value="NRPS-para261"/>
    <property type="match status" value="3"/>
</dbReference>
<accession>A0ABS1FUS0</accession>
<comment type="caution">
    <text evidence="5">The sequence shown here is derived from an EMBL/GenBank/DDBJ whole genome shotgun (WGS) entry which is preliminary data.</text>
</comment>
<organism evidence="5 6">
    <name type="scientific">Chryseobacterium paridis</name>
    <dbReference type="NCBI Taxonomy" id="2800328"/>
    <lineage>
        <taxon>Bacteria</taxon>
        <taxon>Pseudomonadati</taxon>
        <taxon>Bacteroidota</taxon>
        <taxon>Flavobacteriia</taxon>
        <taxon>Flavobacteriales</taxon>
        <taxon>Weeksellaceae</taxon>
        <taxon>Chryseobacterium group</taxon>
        <taxon>Chryseobacterium</taxon>
    </lineage>
</organism>
<dbReference type="Gene3D" id="3.30.559.10">
    <property type="entry name" value="Chloramphenicol acetyltransferase-like domain"/>
    <property type="match status" value="6"/>
</dbReference>
<dbReference type="Pfam" id="PF00501">
    <property type="entry name" value="AMP-binding"/>
    <property type="match status" value="4"/>
</dbReference>
<dbReference type="InterPro" id="IPR042099">
    <property type="entry name" value="ANL_N_sf"/>
</dbReference>
<dbReference type="Pfam" id="PF00550">
    <property type="entry name" value="PP-binding"/>
    <property type="match status" value="4"/>
</dbReference>
<feature type="domain" description="Carrier" evidence="4">
    <location>
        <begin position="715"/>
        <end position="789"/>
    </location>
</feature>
<dbReference type="PROSITE" id="PS00455">
    <property type="entry name" value="AMP_BINDING"/>
    <property type="match status" value="4"/>
</dbReference>
<dbReference type="CDD" id="cd19534">
    <property type="entry name" value="E_NRPS"/>
    <property type="match status" value="3"/>
</dbReference>
<keyword evidence="2" id="KW-0596">Phosphopantetheine</keyword>
<dbReference type="EMBL" id="JAENHK010000010">
    <property type="protein sequence ID" value="MBK1896200.1"/>
    <property type="molecule type" value="Genomic_DNA"/>
</dbReference>
<dbReference type="InterPro" id="IPR006162">
    <property type="entry name" value="Ppantetheine_attach_site"/>
</dbReference>
<dbReference type="PANTHER" id="PTHR45527:SF14">
    <property type="entry name" value="PLIPASTATIN SYNTHASE SUBUNIT B"/>
    <property type="match status" value="1"/>
</dbReference>
<feature type="domain" description="Carrier" evidence="4">
    <location>
        <begin position="3686"/>
        <end position="3760"/>
    </location>
</feature>
<dbReference type="Gene3D" id="3.30.559.30">
    <property type="entry name" value="Nonribosomal peptide synthetase, condensation domain"/>
    <property type="match status" value="6"/>
</dbReference>
<evidence type="ECO:0000256" key="1">
    <source>
        <dbReference type="ARBA" id="ARBA00001957"/>
    </source>
</evidence>
<evidence type="ECO:0000256" key="3">
    <source>
        <dbReference type="ARBA" id="ARBA00022553"/>
    </source>
</evidence>
<evidence type="ECO:0000313" key="5">
    <source>
        <dbReference type="EMBL" id="MBK1896200.1"/>
    </source>
</evidence>
<evidence type="ECO:0000313" key="6">
    <source>
        <dbReference type="Proteomes" id="UP000628669"/>
    </source>
</evidence>
<keyword evidence="3" id="KW-0597">Phosphoprotein</keyword>
<dbReference type="CDD" id="cd19543">
    <property type="entry name" value="DCL_NRPS"/>
    <property type="match status" value="2"/>
</dbReference>
<gene>
    <name evidence="5" type="ORF">JHL15_10590</name>
</gene>
<dbReference type="SMART" id="SM01294">
    <property type="entry name" value="PKS_PP_betabranch"/>
    <property type="match status" value="1"/>
</dbReference>
<dbReference type="Gene3D" id="2.30.38.10">
    <property type="entry name" value="Luciferase, Domain 3"/>
    <property type="match status" value="3"/>
</dbReference>
<comment type="cofactor">
    <cofactor evidence="1">
        <name>pantetheine 4'-phosphate</name>
        <dbReference type="ChEBI" id="CHEBI:47942"/>
    </cofactor>
</comment>
<dbReference type="InterPro" id="IPR009081">
    <property type="entry name" value="PP-bd_ACP"/>
</dbReference>
<dbReference type="CDD" id="cd05930">
    <property type="entry name" value="A_NRPS"/>
    <property type="match status" value="4"/>
</dbReference>
<dbReference type="Proteomes" id="UP000628669">
    <property type="component" value="Unassembled WGS sequence"/>
</dbReference>
<dbReference type="Gene3D" id="3.40.50.980">
    <property type="match status" value="6"/>
</dbReference>
<dbReference type="SUPFAM" id="SSF52777">
    <property type="entry name" value="CoA-dependent acyltransferases"/>
    <property type="match status" value="12"/>
</dbReference>
<dbReference type="InterPro" id="IPR001242">
    <property type="entry name" value="Condensation_dom"/>
</dbReference>
<dbReference type="InterPro" id="IPR010071">
    <property type="entry name" value="AA_adenyl_dom"/>
</dbReference>
<dbReference type="Pfam" id="PF00668">
    <property type="entry name" value="Condensation"/>
    <property type="match status" value="6"/>
</dbReference>
<dbReference type="PANTHER" id="PTHR45527">
    <property type="entry name" value="NONRIBOSOMAL PEPTIDE SYNTHETASE"/>
    <property type="match status" value="1"/>
</dbReference>
<dbReference type="InterPro" id="IPR020806">
    <property type="entry name" value="PKS_PP-bd"/>
</dbReference>
<reference evidence="6" key="1">
    <citation type="submission" date="2021-01" db="EMBL/GenBank/DDBJ databases">
        <title>Genome public.</title>
        <authorList>
            <person name="Liu C."/>
            <person name="Sun Q."/>
        </authorList>
    </citation>
    <scope>NUCLEOTIDE SEQUENCE [LARGE SCALE GENOMIC DNA]</scope>
    <source>
        <strain evidence="6">YIM B02567</strain>
    </source>
</reference>
<dbReference type="NCBIfam" id="TIGR01733">
    <property type="entry name" value="AA-adenyl-dom"/>
    <property type="match status" value="4"/>
</dbReference>
<dbReference type="PROSITE" id="PS50075">
    <property type="entry name" value="CARRIER"/>
    <property type="match status" value="4"/>
</dbReference>
<dbReference type="InterPro" id="IPR036736">
    <property type="entry name" value="ACP-like_sf"/>
</dbReference>
<dbReference type="InterPro" id="IPR045851">
    <property type="entry name" value="AMP-bd_C_sf"/>
</dbReference>
<dbReference type="SUPFAM" id="SSF47336">
    <property type="entry name" value="ACP-like"/>
    <property type="match status" value="4"/>
</dbReference>
<sequence>MLNTSSLSNIFWLNKTKNKETVVLSEDSAESLEIEISKCDLDSFLKVSKNTSLSKLTIIASVFSFLLDRYCEDFQGVIKVYASDQIPLKNKILVDLEKTKEITFKDLLKSFASNIKEAVSHSDYNTNDLDLTEYSNFSIQYGKRPESIQDNLSLLYNESEEKVILSICYKDIYRGYLIENLLKSLVHILSNYDQLLDTSLTDYALVSEEEGAEMLSRFNLTTDYPSDQTIIDLFDSQVRKNPDGLAVIYGDVALSYADLDKESNQLAHYLKNQYDIKADDLVCIQLPRNEEMIISILGILKSGGAYVPIDMDYPKERIDYILTDTKAKVNIDDVFLAKFNEVKQGYSSENCDSAIKGDHLAYVIYTSGTTGNPKGVMIEHQNVFHSTINRIAFYAIESMLLVPSFSFDSSVAVIFGTLCSGGRLFIESNMNIKDVEYISHRIIKNKIEGILCVPNYYSSLLPYLSENTSGENTLKHVIVAGEELSKNLVLHHQKYSDAILYNEYGPTECAVWSSVSIVNDTNVNIGKSISNTQIYILDEYGHLLPAGVHGELYIAGAGLARGYLNREDLTEEKFVANPFVEGTKMYRTGDLGRWLPDGTIEYLGRIDHQVKIRGHRIELGEIDNQVLSFGETIKSVVTEVKEHEGDKSLVVYYVSNFAIDKQELAYYLETKLPQYMLPGFYVELEHIPLTSNGKIDRKSLPEVSSSDLIKTEYVAPKTAEEKALVEVCEQVLKYSPVSIRDNYYNLGGDSIKSIQIVSRLRQRGYSLKVEHILQYPVLEELADYMTTDVAVIDQSVVTGDSILTPIQRYFFDSVDMVNKNHYNQAVILKSRERLSGSVLESSIKRLVVHHDALRMVYSQKEGEWNQYNAGSEGNHYRFEYFDIREESSVENEQNSLQKIGDLLQSTINIESGILFHIGHVSMSDGDRIILVIHHLVVDGVSWRILLEDLGNLYESGMKGTSYELPSKTDSFQSWGAALEKYSNSSSLSQERLYWEGIESEVYPVIPTDHPAKGKHILDSSISFSLNESSTKLLQTRAGKKYSAEINDVLLTGLALSLQDQFGINKTKVLMEGHGREVMSTGLDISRTVGWFTSVYPFSLDISNESQPALVSIKEDLRAIPHKGIGYGVLNYLGDSFSPVNYPSVQFNYLGDFDDAVGSAFNYSSEAIGNPVSEENLGTDILLDVSGITMSGAMTITIRYSGDLFTEATVQKLIDIYQSHLEKMIDEEKEAEVILTPSDLTYKGLSFSTIQEINKKGDIEDIYELSPMQQGLYYHWLVEPKGATYFMQTSYRAKFESLDLSEVERAFEILVNRYTVLRTSFDNRFGDVPLQIVHKKAKVDFRSLVLESDVRLQHIKQEDIARGFDLGTPTQMRLTVIALPDGEYEFVWSHHHIIMDGWCLSILINDFAVILNSLKQDIEINLPESKKYSSYINWLETVNKEEALSYWENYLKGVVSPTLIPFNKNTSEKESHFITEIIKVENEEFAGINNFCKSLGITLNTYVQGVWSYLLSSYNASEEVIFGSVVSGRPAEIEDVERMVGLFINTIPVCVHVDKDDTPRSLLEKLHQDSIQTTGYHFTGLAEIQSLSSLGKELVNHIIIFENYAKQDVSNDLSMMGLTDQNADAFEQTNYDFNIVAVPGMNSLSIDFKYNASVFYESLIRSLAGHFKNILGQFAAFPDQAIKSFSYLSNPEVNELLEDFNGTETSYSFEKTVVKLFEEQVNSCANNVALQSGLAQLNYTDLNIESNRLAHYLRNHYNINANDLVCMQLPRNEKMIVSILGILKSGGAYVPIDVNYPQERTEYIVKDTKSKLYIDESFWKEFDSLKENYSTENLSAEIHPSDLAYVIYTSGTTGNPKGVCISHSNLMNYVSWSNGYYFNSEDRGNWGLFTSISFDLSVTAVFCSLTRGSSLWLGENEEDVLAVLIKAFENKDVDILKLTPSHISLLKNIEIHNTGIRKIILGGEKLYNEHIQIIHAINKDIEIYDEYGPTETTVGCIARKVDASATTIGKPITNTEVYILDEYGHLVPVGVHGELYIAGAGLARGYLNREDLTEEKFVANPFVEGTKMYRTGDLGRWLPDGTIEYLGRIDHQVKIRGHRIELGEIDNQVLSFGETIKSVVTEVKEHEGDKSLVVYYVSNSALDKQELAYYLERKLPQYMLPSFYVELERIPLTSNGKIDRKSLPQVSSSDLIKTEYVAPETAEEKALVEVCEQVLKYSPVSLRDNYYNLGGDSIKSIQIVSRLRQRGYSLKVEHILQYPVLEELAGYMTTDVAVIDQSVVTGDSILTPIQRYFFDSIDMVNKNHYNQAVILKSSERLSGSVLESSIHTLVNHHDALRMVYSQKEGEWNQYNAGSEGNHYHFEYFDIREEKSLENEQSSLQKIGDHLQSTINIESGILFHIGHVSMSDGDRIILVIHHLVVDGVSWRILLEDLGNLYESGMKGVSYELPSKTDSFQSWGKAVEKYSKSSVLSQELVYWEGIESTVYPVIPTDHPAKGKHILDNSISFSLNEDATRFLQAKAGKKYSAEINDVLLTGLALSLQDQFGINKTKVLMEGHGREVMSTGLDISRTIGWFTSVYPFSLDISNKSQPALVSVKEGLREIPNKGIGYGILHYLGDSFSSTEGPSIQFNYLGDFDDAVGSAFYYSSESIGHAVSEENLGTDILLDVSGITMSGAMTITIRYSGDLFTEATVQKLIDSYQRHLEKMIGESEGSEVILTPSDLTYKGLSFSTIQEINKNQDIEDMYELSPMQQGLYYHWLVEPKGATYFMQTSYRAKFEGLDLSEVEKAFEILVNRYTVLRTSFDNRFGEVPLQIVHKKAQVDFKYHTIGSNDSLESDLEIIKENDIIRGFALNQPTQLRLIIVELPNDTYEFIWSYHHIIMDGWCLSILINDFSAILDSLKQGLEANLPEPQKYSAYLKWLGGIDKDSAMLHWKNYLEGISAPTLIPFEKDFKEETPHFITEKFSVAGDEFKEIDQLCQKLGITLNTYIQGVWSYLLSKYNSSEEILFGAVVSGRPAEIDDVESMVGLFINTIPVRILVNKDDTPRSLLKKVHQDSIQNTGYHFNSLAEIQSLSSLGKDLLSNIIIFENYVKNEPNENFKNVKVFDQSNYNFTLVAEPYEDHLNMDFEYNASVYSSSIEILVSHLKNTLNQFKTYIDTPLSELNYLSSGEQDLLLKEFNDTSVPYPSDATILSLFEEEVAKNPDSRAVVFEDTALSYEELNNKANALAYRLQVDHGIKKGDQVGVMLNRGENQIVSILGILKLGAVYVPVDANLPESRKEVMTSGLSLLITESYYFFDLDFYSGESFSIDLEFTEEDASGFTSEVLEKDDIAYIIYTSGSTGEPKGVLNTHGGILNTMLFQKEFFGVSSYENVAQFASFSFDASISEIFMTLLSGKSLHILSDSVRKDAYAFEEYVNNHSIDLVTLPPAFFSLLNVEKLQNLKGLITAGESAVIGKTKEYLKYGTFYNAYGPTETSICATVHKLEKGSDLTSSTIPIGQPIANTQIYILDEYKHLVPAGVSGEMYISGAGLAQGYLNNPELTAEKFVDHPFIPGTKMYRTGDLGKWLADGTIEYLGRIDHQVKIRGHRIELGEIDSQVLSFSESIKSVVTEVKEHEEDKSLVVYYVSDTPIDKQDLARHLESKLPKYMLPGFYVELDQIPLTSNGKVDRKSLPEVSSSDLIKNEYVAARNKEESVLVSVCEQILKHNPISIRDNYYNLGGDSIKSIQIVSRLRQQGYSLKVEHILQYPVLEELARYMTTDVVNIDQSAVMGESILTPIQRYFFESEGITNKNHYNQSVILKSKERLSASVLETSLKRLVEHHDALRMVYSQTEGEWNQYNAGTENKPYKFNSYDLLNEHLSSEEELERLQSIGEDLQSTINIESGVLFHAGHISMSDGDRIILVVHHLVMDGVSWRILLEDLGKLYESGVQGLSSDLPSKTDSFQSWGKALDEYSRSLELSKERLYWEGVESENYTALVTDYPVEGKQALDKSLGFSLSTDATKLLQTRAGRKYSAEINDVLLTGLALALQNQFGVSKTKVLMEGHGREVMSTGLDISRTIGWFTSVYPFNLDISDNSQPALVSVKEGLRSIPKKGIGYGILNYLGDAFSSTSNPSIQFNYLGDFDDASGNDNGDKESLFKYSSEDIGSPVSKENLGTDTLLDVSGMTVNGVMSINIRFSDKVFAENTIEKLLSAYQSHLESMISESEDSQVVLTPSDLTYNGLSFSTIEEISKGNDIEDIYELSPMQQGLYYHWLVDPKGLSYFMQTSYRIKASGLNLSLVEKAFGILLNRYTILRTSFENRYGEVPLQIVHKEARIDFKHLILESELELDNIRQGDIDRGFNLSEPTQMRLLVVQLPNGYYDFIWSHHHIIMDGWCLSILINDFSAILSNLQTGIAVPLPDTEKYASYIKWLESVDKEEALTYWKNYLQGIDSPTLIPFVNTDESSHNHYLTETLTIGEHDFKAIEDFCQGSGITLNTYVQGVWSYLLSSYNASEEVVFGSVVSGRPAEIPGIENMVGLFINTIPVCARIGEQDTPRSLLDQIHQDSIQSSRYHFNSLAEIQSLSSLGKELINHIVVFENYVKNEKGNAEASSDAGLSSESAGSFEQTNYPFTIVVVPDNGSLHIEFRYDSSVFAPSSITSLLSHFRAVFHQFVSAADTPLRALDYLSLEEKAVLESFNNTKVNYPVDETIVSLFEKQVVTTSDHTAVVYEDISLTYAELNARSNQLAHYLCEKYSINGDDLICIQLPRNENMLVAILGILKSGGAYVPIDVDYPQERIDYILNDTQAKANIDESFLLEFDSLKERYSTENPETVIRPDHLAYIIYTSGTTGNPKGVMIEHKNVVRLLFNDEALYDFNSNDSWTLFHSYNFDFSVWECYGALLYGGSLHVISKQTAQDPGAFLNYLIRNKITVLNQTPAAFYNLLEFDSEFNNEKLSLRYVIFGGEALNPVLLQDWHHKYPEIRMINMYGITETTVHVTYKELNTVDMTRSLSNIGKPIPTLGCYILDPQGRLLPVGVIGEMYVSGDGLARGYLNLEDLTEEKFIDNPFVKGGKMYRSGDLGRWLPDGNIEYLGRIDHQVKIRGHRIELGEIDTQVLSYGDSVKNAVTAVKEHQGNKSLVVYYVSDISIDKQDLSQYLETKLPQYMLPGFYVELDFIPLTSNGKIDRKSLPEVESSDLIKNEYVAPQTETEQLLVELLAKILNYQKEEISTQDNFFDMGLNSLSIVKLSQLLRKDFGLEIEIAKFFSYPSVSELANFIQSMNSYTEETTAEDQNLSDHVDNLIDNLFD</sequence>
<dbReference type="InterPro" id="IPR000873">
    <property type="entry name" value="AMP-dep_synth/lig_dom"/>
</dbReference>
<keyword evidence="6" id="KW-1185">Reference proteome</keyword>
<dbReference type="InterPro" id="IPR023213">
    <property type="entry name" value="CAT-like_dom_sf"/>
</dbReference>
<dbReference type="SUPFAM" id="SSF56801">
    <property type="entry name" value="Acetyl-CoA synthetase-like"/>
    <property type="match status" value="4"/>
</dbReference>
<name>A0ABS1FUS0_9FLAO</name>
<evidence type="ECO:0000259" key="4">
    <source>
        <dbReference type="PROSITE" id="PS50075"/>
    </source>
</evidence>